<comment type="similarity">
    <text evidence="6">Belongs to the ABC-4 integral membrane protein family.</text>
</comment>
<comment type="caution">
    <text evidence="10">The sequence shown here is derived from an EMBL/GenBank/DDBJ whole genome shotgun (WGS) entry which is preliminary data.</text>
</comment>
<evidence type="ECO:0000256" key="7">
    <source>
        <dbReference type="SAM" id="Phobius"/>
    </source>
</evidence>
<keyword evidence="11" id="KW-1185">Reference proteome</keyword>
<sequence>MKAAHSIERLTTPDRLRAADVLRVGSAGLRTRPMRAFLSALGIAIGIAAMLSVVGLAASSSENINRQLDRFGTNLLRVSPGETVLGEAVNLPPDASAMIGRIDAVTSVSTTGTVRDAHVYRSDRVPAALTGSISVLAARTDLLGTVGADVMSGTWLNEATARYPAVVLGSRAAGRLGIGAAGPDVQVWLANRWFTVIGLLGPVPLAPELDTAALVGWPLATSDLHFDGSATTVYTRTRDDAVAAVSKILAATADPRHPDEVKVSRPSDVLLARATTDAALRALLIGLGGVSLLVGGIGVANTMIISVLERRAEIGLRRSLGATRGQVRVQFLAESLLLSALGGVGGALLGVLVTVGFATANDWPAVVPAWASGGGIVATLIIGTCAGVYPAWRAARLSPTEALATP</sequence>
<organism evidence="10 11">
    <name type="scientific">Dactylosporangium siamense</name>
    <dbReference type="NCBI Taxonomy" id="685454"/>
    <lineage>
        <taxon>Bacteria</taxon>
        <taxon>Bacillati</taxon>
        <taxon>Actinomycetota</taxon>
        <taxon>Actinomycetes</taxon>
        <taxon>Micromonosporales</taxon>
        <taxon>Micromonosporaceae</taxon>
        <taxon>Dactylosporangium</taxon>
    </lineage>
</organism>
<dbReference type="Pfam" id="PF02687">
    <property type="entry name" value="FtsX"/>
    <property type="match status" value="1"/>
</dbReference>
<keyword evidence="4 7" id="KW-1133">Transmembrane helix</keyword>
<evidence type="ECO:0000256" key="2">
    <source>
        <dbReference type="ARBA" id="ARBA00022475"/>
    </source>
</evidence>
<feature type="transmembrane region" description="Helical" evidence="7">
    <location>
        <begin position="283"/>
        <end position="308"/>
    </location>
</feature>
<feature type="domain" description="MacB-like periplasmic core" evidence="9">
    <location>
        <begin position="37"/>
        <end position="247"/>
    </location>
</feature>
<feature type="transmembrane region" description="Helical" evidence="7">
    <location>
        <begin position="329"/>
        <end position="357"/>
    </location>
</feature>
<dbReference type="PANTHER" id="PTHR30572:SF4">
    <property type="entry name" value="ABC TRANSPORTER PERMEASE YTRF"/>
    <property type="match status" value="1"/>
</dbReference>
<evidence type="ECO:0000256" key="5">
    <source>
        <dbReference type="ARBA" id="ARBA00023136"/>
    </source>
</evidence>
<dbReference type="AlphaFoldDB" id="A0A919UCM7"/>
<feature type="domain" description="ABC3 transporter permease C-terminal" evidence="8">
    <location>
        <begin position="287"/>
        <end position="399"/>
    </location>
</feature>
<evidence type="ECO:0000259" key="9">
    <source>
        <dbReference type="Pfam" id="PF12704"/>
    </source>
</evidence>
<dbReference type="PANTHER" id="PTHR30572">
    <property type="entry name" value="MEMBRANE COMPONENT OF TRANSPORTER-RELATED"/>
    <property type="match status" value="1"/>
</dbReference>
<gene>
    <name evidence="10" type="ORF">Dsi01nite_085880</name>
</gene>
<accession>A0A919UCM7</accession>
<evidence type="ECO:0000313" key="11">
    <source>
        <dbReference type="Proteomes" id="UP000660611"/>
    </source>
</evidence>
<dbReference type="InterPro" id="IPR003838">
    <property type="entry name" value="ABC3_permease_C"/>
</dbReference>
<comment type="subcellular location">
    <subcellularLocation>
        <location evidence="1">Cell membrane</location>
        <topology evidence="1">Multi-pass membrane protein</topology>
    </subcellularLocation>
</comment>
<dbReference type="EMBL" id="BONQ01000132">
    <property type="protein sequence ID" value="GIG50547.1"/>
    <property type="molecule type" value="Genomic_DNA"/>
</dbReference>
<keyword evidence="5 7" id="KW-0472">Membrane</keyword>
<dbReference type="InterPro" id="IPR025857">
    <property type="entry name" value="MacB_PCD"/>
</dbReference>
<dbReference type="Pfam" id="PF12704">
    <property type="entry name" value="MacB_PCD"/>
    <property type="match status" value="1"/>
</dbReference>
<evidence type="ECO:0000256" key="1">
    <source>
        <dbReference type="ARBA" id="ARBA00004651"/>
    </source>
</evidence>
<dbReference type="GO" id="GO:0005886">
    <property type="term" value="C:plasma membrane"/>
    <property type="evidence" value="ECO:0007669"/>
    <property type="project" value="UniProtKB-SubCell"/>
</dbReference>
<evidence type="ECO:0000259" key="8">
    <source>
        <dbReference type="Pfam" id="PF02687"/>
    </source>
</evidence>
<feature type="transmembrane region" description="Helical" evidence="7">
    <location>
        <begin position="36"/>
        <end position="58"/>
    </location>
</feature>
<proteinExistence type="inferred from homology"/>
<reference evidence="10" key="1">
    <citation type="submission" date="2021-01" db="EMBL/GenBank/DDBJ databases">
        <title>Whole genome shotgun sequence of Dactylosporangium siamense NBRC 106093.</title>
        <authorList>
            <person name="Komaki H."/>
            <person name="Tamura T."/>
        </authorList>
    </citation>
    <scope>NUCLEOTIDE SEQUENCE</scope>
    <source>
        <strain evidence="10">NBRC 106093</strain>
    </source>
</reference>
<evidence type="ECO:0000256" key="3">
    <source>
        <dbReference type="ARBA" id="ARBA00022692"/>
    </source>
</evidence>
<dbReference type="Proteomes" id="UP000660611">
    <property type="component" value="Unassembled WGS sequence"/>
</dbReference>
<dbReference type="RefSeq" id="WP_203852192.1">
    <property type="nucleotide sequence ID" value="NZ_BAAAVW010000028.1"/>
</dbReference>
<feature type="transmembrane region" description="Helical" evidence="7">
    <location>
        <begin position="369"/>
        <end position="389"/>
    </location>
</feature>
<evidence type="ECO:0000256" key="4">
    <source>
        <dbReference type="ARBA" id="ARBA00022989"/>
    </source>
</evidence>
<protein>
    <submittedName>
        <fullName evidence="10">ABC transporter permease</fullName>
    </submittedName>
</protein>
<name>A0A919UCM7_9ACTN</name>
<dbReference type="GO" id="GO:0022857">
    <property type="term" value="F:transmembrane transporter activity"/>
    <property type="evidence" value="ECO:0007669"/>
    <property type="project" value="TreeGrafter"/>
</dbReference>
<dbReference type="InterPro" id="IPR050250">
    <property type="entry name" value="Macrolide_Exporter_MacB"/>
</dbReference>
<evidence type="ECO:0000313" key="10">
    <source>
        <dbReference type="EMBL" id="GIG50547.1"/>
    </source>
</evidence>
<evidence type="ECO:0000256" key="6">
    <source>
        <dbReference type="ARBA" id="ARBA00038076"/>
    </source>
</evidence>
<keyword evidence="3 7" id="KW-0812">Transmembrane</keyword>
<keyword evidence="2" id="KW-1003">Cell membrane</keyword>